<dbReference type="SUPFAM" id="SSF48317">
    <property type="entry name" value="Acid phosphatase/Vanadium-dependent haloperoxidase"/>
    <property type="match status" value="1"/>
</dbReference>
<comment type="caution">
    <text evidence="3">The sequence shown here is derived from an EMBL/GenBank/DDBJ whole genome shotgun (WGS) entry which is preliminary data.</text>
</comment>
<evidence type="ECO:0000259" key="2">
    <source>
        <dbReference type="SMART" id="SM00014"/>
    </source>
</evidence>
<protein>
    <submittedName>
        <fullName evidence="3">Phosphatase PAP2 family protein</fullName>
    </submittedName>
</protein>
<feature type="transmembrane region" description="Helical" evidence="1">
    <location>
        <begin position="55"/>
        <end position="76"/>
    </location>
</feature>
<gene>
    <name evidence="3" type="ORF">H9625_10600</name>
</gene>
<dbReference type="PANTHER" id="PTHR14969:SF13">
    <property type="entry name" value="AT30094P"/>
    <property type="match status" value="1"/>
</dbReference>
<evidence type="ECO:0000313" key="3">
    <source>
        <dbReference type="EMBL" id="MBD8040876.1"/>
    </source>
</evidence>
<keyword evidence="1" id="KW-0472">Membrane</keyword>
<sequence length="235" mass="26344">MDIQQLIEVDQQLLLALNGSGSLFWDGVMWVVSDTKTWLLAAIVLIYIIFKNTKLLHALFIVVMVAVVITCADQFASGLCKPYFHRFRPAQDPNLMYLVDVVNGYRGGQYGFISSHAANTFAFATFISLLIRNRWLTCVMFLWAAVPSYSRIYLGVHYPGDVLCGALAGSVIAVIVYAAYRFVACRYFECPKYISGQYTATGFEVDDIRMFYTALLITCLYIVVGGMVLSKGLHF</sequence>
<dbReference type="InterPro" id="IPR036938">
    <property type="entry name" value="PAP2/HPO_sf"/>
</dbReference>
<reference evidence="3 4" key="1">
    <citation type="submission" date="2020-08" db="EMBL/GenBank/DDBJ databases">
        <title>A Genomic Blueprint of the Chicken Gut Microbiome.</title>
        <authorList>
            <person name="Gilroy R."/>
            <person name="Ravi A."/>
            <person name="Getino M."/>
            <person name="Pursley I."/>
            <person name="Horton D.L."/>
            <person name="Alikhan N.-F."/>
            <person name="Baker D."/>
            <person name="Gharbi K."/>
            <person name="Hall N."/>
            <person name="Watson M."/>
            <person name="Adriaenssens E.M."/>
            <person name="Foster-Nyarko E."/>
            <person name="Jarju S."/>
            <person name="Secka A."/>
            <person name="Antonio M."/>
            <person name="Oren A."/>
            <person name="Chaudhuri R."/>
            <person name="La Ragione R.M."/>
            <person name="Hildebrand F."/>
            <person name="Pallen M.J."/>
        </authorList>
    </citation>
    <scope>NUCLEOTIDE SEQUENCE [LARGE SCALE GENOMIC DNA]</scope>
    <source>
        <strain evidence="3 4">Sa1CVN1</strain>
    </source>
</reference>
<evidence type="ECO:0000313" key="4">
    <source>
        <dbReference type="Proteomes" id="UP000620874"/>
    </source>
</evidence>
<proteinExistence type="predicted"/>
<dbReference type="Proteomes" id="UP000620874">
    <property type="component" value="Unassembled WGS sequence"/>
</dbReference>
<feature type="transmembrane region" description="Helical" evidence="1">
    <location>
        <begin position="210"/>
        <end position="229"/>
    </location>
</feature>
<keyword evidence="4" id="KW-1185">Reference proteome</keyword>
<dbReference type="PANTHER" id="PTHR14969">
    <property type="entry name" value="SPHINGOSINE-1-PHOSPHATE PHOSPHOHYDROLASE"/>
    <property type="match status" value="1"/>
</dbReference>
<name>A0ABR8Y9I2_9BACT</name>
<dbReference type="InterPro" id="IPR000326">
    <property type="entry name" value="PAP2/HPO"/>
</dbReference>
<feature type="transmembrane region" description="Helical" evidence="1">
    <location>
        <begin position="27"/>
        <end position="48"/>
    </location>
</feature>
<dbReference type="CDD" id="cd03395">
    <property type="entry name" value="PAP2_like_4"/>
    <property type="match status" value="1"/>
</dbReference>
<dbReference type="Pfam" id="PF01569">
    <property type="entry name" value="PAP2"/>
    <property type="match status" value="1"/>
</dbReference>
<dbReference type="Gene3D" id="1.20.144.10">
    <property type="entry name" value="Phosphatidic acid phosphatase type 2/haloperoxidase"/>
    <property type="match status" value="1"/>
</dbReference>
<feature type="transmembrane region" description="Helical" evidence="1">
    <location>
        <begin position="158"/>
        <end position="180"/>
    </location>
</feature>
<dbReference type="RefSeq" id="WP_022040018.1">
    <property type="nucleotide sequence ID" value="NZ_JACSPP010000032.1"/>
</dbReference>
<organism evidence="3 4">
    <name type="scientific">Phocaeicola intestinalis</name>
    <dbReference type="NCBI Taxonomy" id="2762212"/>
    <lineage>
        <taxon>Bacteria</taxon>
        <taxon>Pseudomonadati</taxon>
        <taxon>Bacteroidota</taxon>
        <taxon>Bacteroidia</taxon>
        <taxon>Bacteroidales</taxon>
        <taxon>Bacteroidaceae</taxon>
        <taxon>Phocaeicola</taxon>
    </lineage>
</organism>
<feature type="transmembrane region" description="Helical" evidence="1">
    <location>
        <begin position="121"/>
        <end position="146"/>
    </location>
</feature>
<feature type="domain" description="Phosphatidic acid phosphatase type 2/haloperoxidase" evidence="2">
    <location>
        <begin position="61"/>
        <end position="177"/>
    </location>
</feature>
<dbReference type="SMART" id="SM00014">
    <property type="entry name" value="acidPPc"/>
    <property type="match status" value="1"/>
</dbReference>
<keyword evidence="1" id="KW-1133">Transmembrane helix</keyword>
<evidence type="ECO:0000256" key="1">
    <source>
        <dbReference type="SAM" id="Phobius"/>
    </source>
</evidence>
<keyword evidence="1" id="KW-0812">Transmembrane</keyword>
<dbReference type="EMBL" id="JACSPP010000032">
    <property type="protein sequence ID" value="MBD8040876.1"/>
    <property type="molecule type" value="Genomic_DNA"/>
</dbReference>
<accession>A0ABR8Y9I2</accession>